<dbReference type="AlphaFoldDB" id="A0A9Q0QUP3"/>
<keyword evidence="12" id="KW-1185">Reference proteome</keyword>
<feature type="domain" description="Bromo" evidence="9">
    <location>
        <begin position="221"/>
        <end position="293"/>
    </location>
</feature>
<accession>A0A9Q0QUP3</accession>
<dbReference type="InterPro" id="IPR052442">
    <property type="entry name" value="Env_Response_Regulator"/>
</dbReference>
<dbReference type="Pfam" id="PF17035">
    <property type="entry name" value="BET"/>
    <property type="match status" value="1"/>
</dbReference>
<feature type="compositionally biased region" description="Low complexity" evidence="8">
    <location>
        <begin position="494"/>
        <end position="529"/>
    </location>
</feature>
<name>A0A9Q0QUP3_9MAGN</name>
<evidence type="ECO:0000256" key="4">
    <source>
        <dbReference type="ARBA" id="ARBA00023117"/>
    </source>
</evidence>
<dbReference type="Gene3D" id="1.20.1270.220">
    <property type="match status" value="1"/>
</dbReference>
<comment type="caution">
    <text evidence="11">The sequence shown here is derived from an EMBL/GenBank/DDBJ whole genome shotgun (WGS) entry which is preliminary data.</text>
</comment>
<feature type="compositionally biased region" description="Basic and acidic residues" evidence="8">
    <location>
        <begin position="544"/>
        <end position="556"/>
    </location>
</feature>
<keyword evidence="5" id="KW-0804">Transcription</keyword>
<sequence>MAPTVLVEYTGVKESKKCSQKVLVAMTGKTQKFSKGYSSGFVSDYRHAVETMGESEGFGSSGRVDTEMTASEDSCAPKRKCISLNVDRCDRFGVPLQVLSVSKMSKSERKDLEMKLRADLEQVRVLQKRIALRSTNGVVALSSSDFRSCRDGQRKPPLENFPRSSELSSGLGRKKDPPGRNVPHMKRGTSGRFESVKRVAHSSTSNVMLMKQCETLLKRLMSHQFGWVFNTPVDVEKLNIPDYFQVIKQPMDLGTIKRKIASGAYLSPLDFVADVRLTFSNAMTYNPPGNDVHIMANTLNKYFDKRWEAIEKKLSYTDLQAMPVKRSVPREIETVKPMPPSKKRKISMIDRNVKKDPVKRIMTDEEKHNLSRELESLLGDMPEHIVDFLRGHSFNGGQTGEDEIEVDIDALGDDTLFTLRKLLDDYLQEKQLNLAKAEPCEMEILNESGLSNSSMPCKGNEPIDEDVDIGGNDPPVSSYPPVEIEKDTAHKNSKCSSSSSSGSESGSSSSVSDSGSSSGSESEGAKASSPVNTAKENLCSGADIDNRRSELIDPHDGNQSVSGLDQLEQNLLTRPVSAEADCLQEGKHECSV</sequence>
<keyword evidence="4 7" id="KW-0103">Bromodomain</keyword>
<dbReference type="InterPro" id="IPR027353">
    <property type="entry name" value="NET_dom"/>
</dbReference>
<dbReference type="PANTHER" id="PTHR46136">
    <property type="entry name" value="TRANSCRIPTION FACTOR GTE8"/>
    <property type="match status" value="1"/>
</dbReference>
<dbReference type="Pfam" id="PF00439">
    <property type="entry name" value="Bromodomain"/>
    <property type="match status" value="1"/>
</dbReference>
<keyword evidence="6" id="KW-0539">Nucleus</keyword>
<dbReference type="Proteomes" id="UP001141806">
    <property type="component" value="Unassembled WGS sequence"/>
</dbReference>
<dbReference type="SUPFAM" id="SSF47370">
    <property type="entry name" value="Bromodomain"/>
    <property type="match status" value="1"/>
</dbReference>
<evidence type="ECO:0000256" key="6">
    <source>
        <dbReference type="ARBA" id="ARBA00023242"/>
    </source>
</evidence>
<evidence type="ECO:0000259" key="9">
    <source>
        <dbReference type="PROSITE" id="PS50014"/>
    </source>
</evidence>
<feature type="region of interest" description="Disordered" evidence="8">
    <location>
        <begin position="149"/>
        <end position="191"/>
    </location>
</feature>
<dbReference type="EMBL" id="JAMYWD010000004">
    <property type="protein sequence ID" value="KAJ4972462.1"/>
    <property type="molecule type" value="Genomic_DNA"/>
</dbReference>
<gene>
    <name evidence="11" type="ORF">NE237_005636</name>
</gene>
<keyword evidence="3" id="KW-0175">Coiled coil</keyword>
<dbReference type="InterPro" id="IPR038336">
    <property type="entry name" value="NET_sf"/>
</dbReference>
<dbReference type="GO" id="GO:0005634">
    <property type="term" value="C:nucleus"/>
    <property type="evidence" value="ECO:0007669"/>
    <property type="project" value="UniProtKB-SubCell"/>
</dbReference>
<evidence type="ECO:0000313" key="12">
    <source>
        <dbReference type="Proteomes" id="UP001141806"/>
    </source>
</evidence>
<feature type="compositionally biased region" description="Polar residues" evidence="8">
    <location>
        <begin position="557"/>
        <end position="566"/>
    </location>
</feature>
<dbReference type="InterPro" id="IPR036427">
    <property type="entry name" value="Bromodomain-like_sf"/>
</dbReference>
<dbReference type="PANTHER" id="PTHR46136:SF1">
    <property type="entry name" value="TRANSCRIPTION FACTOR GTE11-RELATED"/>
    <property type="match status" value="1"/>
</dbReference>
<evidence type="ECO:0000259" key="10">
    <source>
        <dbReference type="PROSITE" id="PS51525"/>
    </source>
</evidence>
<dbReference type="SMART" id="SM00297">
    <property type="entry name" value="BROMO"/>
    <property type="match status" value="1"/>
</dbReference>
<reference evidence="11" key="1">
    <citation type="journal article" date="2023" name="Plant J.">
        <title>The genome of the king protea, Protea cynaroides.</title>
        <authorList>
            <person name="Chang J."/>
            <person name="Duong T.A."/>
            <person name="Schoeman C."/>
            <person name="Ma X."/>
            <person name="Roodt D."/>
            <person name="Barker N."/>
            <person name="Li Z."/>
            <person name="Van de Peer Y."/>
            <person name="Mizrachi E."/>
        </authorList>
    </citation>
    <scope>NUCLEOTIDE SEQUENCE</scope>
    <source>
        <tissue evidence="11">Young leaves</tissue>
    </source>
</reference>
<dbReference type="OrthoDB" id="21449at2759"/>
<evidence type="ECO:0000256" key="7">
    <source>
        <dbReference type="PROSITE-ProRule" id="PRU00035"/>
    </source>
</evidence>
<evidence type="ECO:0000313" key="11">
    <source>
        <dbReference type="EMBL" id="KAJ4972462.1"/>
    </source>
</evidence>
<organism evidence="11 12">
    <name type="scientific">Protea cynaroides</name>
    <dbReference type="NCBI Taxonomy" id="273540"/>
    <lineage>
        <taxon>Eukaryota</taxon>
        <taxon>Viridiplantae</taxon>
        <taxon>Streptophyta</taxon>
        <taxon>Embryophyta</taxon>
        <taxon>Tracheophyta</taxon>
        <taxon>Spermatophyta</taxon>
        <taxon>Magnoliopsida</taxon>
        <taxon>Proteales</taxon>
        <taxon>Proteaceae</taxon>
        <taxon>Protea</taxon>
    </lineage>
</organism>
<dbReference type="PROSITE" id="PS50014">
    <property type="entry name" value="BROMODOMAIN_2"/>
    <property type="match status" value="1"/>
</dbReference>
<evidence type="ECO:0000256" key="5">
    <source>
        <dbReference type="ARBA" id="ARBA00023163"/>
    </source>
</evidence>
<dbReference type="Gene3D" id="1.20.920.10">
    <property type="entry name" value="Bromodomain-like"/>
    <property type="match status" value="1"/>
</dbReference>
<comment type="subcellular location">
    <subcellularLocation>
        <location evidence="1">Nucleus</location>
    </subcellularLocation>
</comment>
<keyword evidence="2" id="KW-0805">Transcription regulation</keyword>
<evidence type="ECO:0000256" key="8">
    <source>
        <dbReference type="SAM" id="MobiDB-lite"/>
    </source>
</evidence>
<proteinExistence type="predicted"/>
<dbReference type="InterPro" id="IPR037377">
    <property type="entry name" value="GTE_bromo"/>
</dbReference>
<dbReference type="PROSITE" id="PS51525">
    <property type="entry name" value="NET"/>
    <property type="match status" value="1"/>
</dbReference>
<protein>
    <submittedName>
        <fullName evidence="11">Uncharacterized protein</fullName>
    </submittedName>
</protein>
<feature type="region of interest" description="Disordered" evidence="8">
    <location>
        <begin position="449"/>
        <end position="566"/>
    </location>
</feature>
<dbReference type="InterPro" id="IPR001487">
    <property type="entry name" value="Bromodomain"/>
</dbReference>
<dbReference type="PRINTS" id="PR00503">
    <property type="entry name" value="BROMODOMAIN"/>
</dbReference>
<dbReference type="CDD" id="cd05506">
    <property type="entry name" value="Bromo_plant1"/>
    <property type="match status" value="1"/>
</dbReference>
<evidence type="ECO:0000256" key="1">
    <source>
        <dbReference type="ARBA" id="ARBA00004123"/>
    </source>
</evidence>
<evidence type="ECO:0000256" key="3">
    <source>
        <dbReference type="ARBA" id="ARBA00023054"/>
    </source>
</evidence>
<evidence type="ECO:0000256" key="2">
    <source>
        <dbReference type="ARBA" id="ARBA00023015"/>
    </source>
</evidence>
<feature type="domain" description="NET" evidence="10">
    <location>
        <begin position="352"/>
        <end position="434"/>
    </location>
</feature>